<feature type="transmembrane region" description="Helical" evidence="1">
    <location>
        <begin position="169"/>
        <end position="187"/>
    </location>
</feature>
<organism evidence="2 3">
    <name type="scientific">Mesonia hippocampi</name>
    <dbReference type="NCBI Taxonomy" id="1628250"/>
    <lineage>
        <taxon>Bacteria</taxon>
        <taxon>Pseudomonadati</taxon>
        <taxon>Bacteroidota</taxon>
        <taxon>Flavobacteriia</taxon>
        <taxon>Flavobacteriales</taxon>
        <taxon>Flavobacteriaceae</taxon>
        <taxon>Mesonia</taxon>
    </lineage>
</organism>
<evidence type="ECO:0000313" key="2">
    <source>
        <dbReference type="EMBL" id="MBB4119684.1"/>
    </source>
</evidence>
<keyword evidence="3" id="KW-1185">Reference proteome</keyword>
<keyword evidence="1" id="KW-0812">Transmembrane</keyword>
<dbReference type="AlphaFoldDB" id="A0A840F085"/>
<protein>
    <submittedName>
        <fullName evidence="2">Uncharacterized protein</fullName>
    </submittedName>
</protein>
<keyword evidence="1" id="KW-0472">Membrane</keyword>
<feature type="transmembrane region" description="Helical" evidence="1">
    <location>
        <begin position="69"/>
        <end position="85"/>
    </location>
</feature>
<comment type="caution">
    <text evidence="2">The sequence shown here is derived from an EMBL/GenBank/DDBJ whole genome shotgun (WGS) entry which is preliminary data.</text>
</comment>
<reference evidence="2 3" key="1">
    <citation type="submission" date="2020-08" db="EMBL/GenBank/DDBJ databases">
        <title>Genomic Encyclopedia of Type Strains, Phase IV (KMG-IV): sequencing the most valuable type-strain genomes for metagenomic binning, comparative biology and taxonomic classification.</title>
        <authorList>
            <person name="Goeker M."/>
        </authorList>
    </citation>
    <scope>NUCLEOTIDE SEQUENCE [LARGE SCALE GENOMIC DNA]</scope>
    <source>
        <strain evidence="2 3">DSM 29568</strain>
    </source>
</reference>
<evidence type="ECO:0000256" key="1">
    <source>
        <dbReference type="SAM" id="Phobius"/>
    </source>
</evidence>
<name>A0A840F085_9FLAO</name>
<feature type="transmembrane region" description="Helical" evidence="1">
    <location>
        <begin position="141"/>
        <end position="157"/>
    </location>
</feature>
<dbReference type="RefSeq" id="WP_183478033.1">
    <property type="nucleotide sequence ID" value="NZ_JACIFO010000008.1"/>
</dbReference>
<feature type="transmembrane region" description="Helical" evidence="1">
    <location>
        <begin position="12"/>
        <end position="32"/>
    </location>
</feature>
<gene>
    <name evidence="2" type="ORF">GGR32_001990</name>
</gene>
<dbReference type="EMBL" id="JACIFO010000008">
    <property type="protein sequence ID" value="MBB4119684.1"/>
    <property type="molecule type" value="Genomic_DNA"/>
</dbReference>
<feature type="transmembrane region" description="Helical" evidence="1">
    <location>
        <begin position="91"/>
        <end position="109"/>
    </location>
</feature>
<accession>A0A840F085</accession>
<dbReference type="Proteomes" id="UP000553034">
    <property type="component" value="Unassembled WGS sequence"/>
</dbReference>
<proteinExistence type="predicted"/>
<feature type="transmembrane region" description="Helical" evidence="1">
    <location>
        <begin position="38"/>
        <end position="57"/>
    </location>
</feature>
<evidence type="ECO:0000313" key="3">
    <source>
        <dbReference type="Proteomes" id="UP000553034"/>
    </source>
</evidence>
<keyword evidence="1" id="KW-1133">Transmembrane helix</keyword>
<sequence>MQFLNRNRKLLSIIALFVFCALHAFFLVRIIYDTKNYLVLGFTSAILLFILISYYKASHDVTPHHFKDLYLVLSVLLGALLTYAIHANTMVSAVLASSGIGLLASYIPYLNKKSTFLNTLPPPIYCGSFVGMSAIYIADSWLFVLYASCIAGIFYMFAKNMLNGFGGKLGSIAFGGVICTQLLYYFIS</sequence>